<dbReference type="EMBL" id="MWUU01000008">
    <property type="protein sequence ID" value="PCF55060.1"/>
    <property type="molecule type" value="Genomic_DNA"/>
</dbReference>
<proteinExistence type="predicted"/>
<sequence>MTTHLLSEEASQHLVTEIVRIVEAVALERTRQNQKRYLNQKEVMEEFQCTHRDITRWEIAGLKKFRKGKSWIYDRRDIEQVLESLKQ</sequence>
<dbReference type="SUPFAM" id="SSF46955">
    <property type="entry name" value="Putative DNA-binding domain"/>
    <property type="match status" value="1"/>
</dbReference>
<gene>
    <name evidence="1" type="ORF">B5C08_07195</name>
</gene>
<name>A0A2A4GWN4_9STAP</name>
<dbReference type="RefSeq" id="WP_096592684.1">
    <property type="nucleotide sequence ID" value="NZ_MWUU01000008.1"/>
</dbReference>
<evidence type="ECO:0000313" key="2">
    <source>
        <dbReference type="Proteomes" id="UP000218335"/>
    </source>
</evidence>
<protein>
    <recommendedName>
        <fullName evidence="3">DNA-binding protein</fullName>
    </recommendedName>
</protein>
<dbReference type="AlphaFoldDB" id="A0A2A4GWN4"/>
<accession>A0A2A4GWN4</accession>
<evidence type="ECO:0000313" key="1">
    <source>
        <dbReference type="EMBL" id="PCF55060.1"/>
    </source>
</evidence>
<dbReference type="InterPro" id="IPR009061">
    <property type="entry name" value="DNA-bd_dom_put_sf"/>
</dbReference>
<reference evidence="1 2" key="1">
    <citation type="journal article" date="2017" name="PLoS ONE">
        <title>Development of a real-time PCR for detection of Staphylococcus pseudintermedius using a novel automated comparison of whole-genome sequences.</title>
        <authorList>
            <person name="Verstappen K.M."/>
            <person name="Huijbregts L."/>
            <person name="Spaninks M."/>
            <person name="Wagenaar J.A."/>
            <person name="Fluit A.C."/>
            <person name="Duim B."/>
        </authorList>
    </citation>
    <scope>NUCLEOTIDE SEQUENCE [LARGE SCALE GENOMIC DNA]</scope>
    <source>
        <strain evidence="1 2">215070706401-1</strain>
    </source>
</reference>
<organism evidence="1 2">
    <name type="scientific">Staphylococcus delphini</name>
    <dbReference type="NCBI Taxonomy" id="53344"/>
    <lineage>
        <taxon>Bacteria</taxon>
        <taxon>Bacillati</taxon>
        <taxon>Bacillota</taxon>
        <taxon>Bacilli</taxon>
        <taxon>Bacillales</taxon>
        <taxon>Staphylococcaceae</taxon>
        <taxon>Staphylococcus</taxon>
        <taxon>Staphylococcus intermedius group</taxon>
    </lineage>
</organism>
<dbReference type="Proteomes" id="UP000218335">
    <property type="component" value="Unassembled WGS sequence"/>
</dbReference>
<evidence type="ECO:0008006" key="3">
    <source>
        <dbReference type="Google" id="ProtNLM"/>
    </source>
</evidence>
<comment type="caution">
    <text evidence="1">The sequence shown here is derived from an EMBL/GenBank/DDBJ whole genome shotgun (WGS) entry which is preliminary data.</text>
</comment>